<reference evidence="3" key="1">
    <citation type="journal article" date="2015" name="MBio">
        <title>Genome-Resolved Metagenomic Analysis Reveals Roles for Candidate Phyla and Other Microbial Community Members in Biogeochemical Transformations in Oil Reservoirs.</title>
        <authorList>
            <person name="Hu P."/>
            <person name="Tom L."/>
            <person name="Singh A."/>
            <person name="Thomas B.C."/>
            <person name="Baker B.J."/>
            <person name="Piceno Y.M."/>
            <person name="Andersen G.L."/>
            <person name="Banfield J.F."/>
        </authorList>
    </citation>
    <scope>NUCLEOTIDE SEQUENCE [LARGE SCALE GENOMIC DNA]</scope>
</reference>
<evidence type="ECO:0000256" key="1">
    <source>
        <dbReference type="SAM" id="Phobius"/>
    </source>
</evidence>
<sequence>MFSKFIRKFILAITSLSPVAITFWFKDFSKKFNLFDGWFYLLIFLIIIIISFFMIRLAKKKLEVIKVTIHSIQNSDTEVISYIFAYILPFIGFDIKLTLFILFLYLFIVFTTNIYHFNPILGLFGYHYYTVSFDNGTTFVLITKKTLMNANEINSVVQLDDYTLLEVDKLEVN</sequence>
<feature type="transmembrane region" description="Helical" evidence="1">
    <location>
        <begin position="37"/>
        <end position="58"/>
    </location>
</feature>
<dbReference type="Proteomes" id="UP000053467">
    <property type="component" value="Unassembled WGS sequence"/>
</dbReference>
<keyword evidence="1" id="KW-1133">Transmembrane helix</keyword>
<dbReference type="EMBL" id="LGGX01000003">
    <property type="protein sequence ID" value="KUK87717.1"/>
    <property type="molecule type" value="Genomic_DNA"/>
</dbReference>
<dbReference type="AlphaFoldDB" id="A0A124G0K4"/>
<keyword evidence="1" id="KW-0812">Transmembrane</keyword>
<organism evidence="2 3">
    <name type="scientific">candidate division TA06 bacterium 34_109</name>
    <dbReference type="NCBI Taxonomy" id="1635277"/>
    <lineage>
        <taxon>Bacteria</taxon>
        <taxon>Bacteria division TA06</taxon>
    </lineage>
</organism>
<evidence type="ECO:0000313" key="3">
    <source>
        <dbReference type="Proteomes" id="UP000053467"/>
    </source>
</evidence>
<name>A0A124G0K4_UNCT6</name>
<feature type="transmembrane region" description="Helical" evidence="1">
    <location>
        <begin position="9"/>
        <end position="25"/>
    </location>
</feature>
<gene>
    <name evidence="2" type="ORF">XE03_0608</name>
</gene>
<keyword evidence="1" id="KW-0472">Membrane</keyword>
<accession>A0A124G0K4</accession>
<proteinExistence type="predicted"/>
<protein>
    <submittedName>
        <fullName evidence="2">Uncharacterized protein</fullName>
    </submittedName>
</protein>
<comment type="caution">
    <text evidence="2">The sequence shown here is derived from an EMBL/GenBank/DDBJ whole genome shotgun (WGS) entry which is preliminary data.</text>
</comment>
<evidence type="ECO:0000313" key="2">
    <source>
        <dbReference type="EMBL" id="KUK87717.1"/>
    </source>
</evidence>
<feature type="transmembrane region" description="Helical" evidence="1">
    <location>
        <begin position="79"/>
        <end position="108"/>
    </location>
</feature>